<keyword evidence="3" id="KW-1185">Reference proteome</keyword>
<name>A0AAD5DR34_9CHLO</name>
<comment type="caution">
    <text evidence="2">The sequence shown here is derived from an EMBL/GenBank/DDBJ whole genome shotgun (WGS) entry which is preliminary data.</text>
</comment>
<reference evidence="2" key="1">
    <citation type="submission" date="2020-11" db="EMBL/GenBank/DDBJ databases">
        <title>Chlorella ohadii genome sequencing and assembly.</title>
        <authorList>
            <person name="Murik O."/>
            <person name="Treves H."/>
            <person name="Kedem I."/>
            <person name="Shotland Y."/>
            <person name="Kaplan A."/>
        </authorList>
    </citation>
    <scope>NUCLEOTIDE SEQUENCE</scope>
    <source>
        <strain evidence="2">1</strain>
    </source>
</reference>
<protein>
    <recommendedName>
        <fullName evidence="1">GST N-terminal domain-containing protein</fullName>
    </recommendedName>
</protein>
<dbReference type="InterPro" id="IPR036282">
    <property type="entry name" value="Glutathione-S-Trfase_C_sf"/>
</dbReference>
<dbReference type="CDD" id="cd00570">
    <property type="entry name" value="GST_N_family"/>
    <property type="match status" value="1"/>
</dbReference>
<gene>
    <name evidence="2" type="ORF">COHA_004100</name>
</gene>
<evidence type="ECO:0000313" key="3">
    <source>
        <dbReference type="Proteomes" id="UP001205105"/>
    </source>
</evidence>
<dbReference type="Proteomes" id="UP001205105">
    <property type="component" value="Unassembled WGS sequence"/>
</dbReference>
<feature type="domain" description="GST N-terminal" evidence="1">
    <location>
        <begin position="10"/>
        <end position="65"/>
    </location>
</feature>
<dbReference type="InterPro" id="IPR036249">
    <property type="entry name" value="Thioredoxin-like_sf"/>
</dbReference>
<sequence length="287" mass="30642">MADSSTKPVLITLNVSHFCEKARWALRRCGIEYSEEAHVPVAHSFAVKAAGGRRSVPCLRLPTAAASEPSSSSSSGSSSPGCVDQSTPIMRWADQQCVAAGRCEPQAALFPPGERGAEVDRWCTELDKRLGPATRSWAYSHLLYSPLTGQAMVAPPVPAAERFVLRWGGWLLVRSLMAKGMGISAEAGAAALQEIHRCFDEVGQLLADGRPFLCGDRFTAADITFAALAAPAVGQPYAAAPGLSEQTPPAMRTEIEQLRAHPAGQFALRLWREQRAVVVPAVPPSSL</sequence>
<evidence type="ECO:0000313" key="2">
    <source>
        <dbReference type="EMBL" id="KAI7842187.1"/>
    </source>
</evidence>
<dbReference type="AlphaFoldDB" id="A0AAD5DR34"/>
<dbReference type="InterPro" id="IPR004045">
    <property type="entry name" value="Glutathione_S-Trfase_N"/>
</dbReference>
<accession>A0AAD5DR34</accession>
<dbReference type="EMBL" id="JADXDR010000054">
    <property type="protein sequence ID" value="KAI7842187.1"/>
    <property type="molecule type" value="Genomic_DNA"/>
</dbReference>
<dbReference type="SUPFAM" id="SSF52833">
    <property type="entry name" value="Thioredoxin-like"/>
    <property type="match status" value="1"/>
</dbReference>
<organism evidence="2 3">
    <name type="scientific">Chlorella ohadii</name>
    <dbReference type="NCBI Taxonomy" id="2649997"/>
    <lineage>
        <taxon>Eukaryota</taxon>
        <taxon>Viridiplantae</taxon>
        <taxon>Chlorophyta</taxon>
        <taxon>core chlorophytes</taxon>
        <taxon>Trebouxiophyceae</taxon>
        <taxon>Chlorellales</taxon>
        <taxon>Chlorellaceae</taxon>
        <taxon>Chlorella clade</taxon>
        <taxon>Chlorella</taxon>
    </lineage>
</organism>
<proteinExistence type="predicted"/>
<dbReference type="Pfam" id="PF13417">
    <property type="entry name" value="GST_N_3"/>
    <property type="match status" value="1"/>
</dbReference>
<dbReference type="Gene3D" id="1.20.1050.10">
    <property type="match status" value="1"/>
</dbReference>
<dbReference type="Pfam" id="PF13410">
    <property type="entry name" value="GST_C_2"/>
    <property type="match status" value="1"/>
</dbReference>
<dbReference type="SUPFAM" id="SSF47616">
    <property type="entry name" value="GST C-terminal domain-like"/>
    <property type="match status" value="1"/>
</dbReference>
<evidence type="ECO:0000259" key="1">
    <source>
        <dbReference type="Pfam" id="PF13417"/>
    </source>
</evidence>